<protein>
    <submittedName>
        <fullName evidence="2">Uncharacterized protein</fullName>
    </submittedName>
</protein>
<name>A0A3N2D130_9MICO</name>
<evidence type="ECO:0000256" key="1">
    <source>
        <dbReference type="SAM" id="SignalP"/>
    </source>
</evidence>
<comment type="caution">
    <text evidence="2">The sequence shown here is derived from an EMBL/GenBank/DDBJ whole genome shotgun (WGS) entry which is preliminary data.</text>
</comment>
<organism evidence="2 3">
    <name type="scientific">Salana multivorans</name>
    <dbReference type="NCBI Taxonomy" id="120377"/>
    <lineage>
        <taxon>Bacteria</taxon>
        <taxon>Bacillati</taxon>
        <taxon>Actinomycetota</taxon>
        <taxon>Actinomycetes</taxon>
        <taxon>Micrococcales</taxon>
        <taxon>Beutenbergiaceae</taxon>
        <taxon>Salana</taxon>
    </lineage>
</organism>
<sequence length="300" mass="31120">MRTVALTRTLAAVSVGTGLAAGLAGCATSVGAGDGPTDTAWIVYGARAFLIQAEGGEPELCLGGVAESYPPQCGGPVVVGLDWDDVPDAETASGVTWGSGWVVGTFDGETFTLTEPVRQEPPEGYEAPEPGGDRDFQPLCDDPWRGGDEEATAADPMGAVGRLQERAAALPGYVELYVSDGASEFNVLLTPDADAEAAHASLREVWPGWLCVGTIEDTGSSSRVPTNAEAMAASEALASAVGDDWAELGLLSWGPDTIGGTFDVQVVLETPDLRDRIELALAPWYSADRVRITSALVPLP</sequence>
<dbReference type="OrthoDB" id="5178481at2"/>
<gene>
    <name evidence="2" type="ORF">EDD28_2602</name>
</gene>
<reference evidence="2 3" key="1">
    <citation type="submission" date="2018-11" db="EMBL/GenBank/DDBJ databases">
        <title>Sequencing the genomes of 1000 actinobacteria strains.</title>
        <authorList>
            <person name="Klenk H.-P."/>
        </authorList>
    </citation>
    <scope>NUCLEOTIDE SEQUENCE [LARGE SCALE GENOMIC DNA]</scope>
    <source>
        <strain evidence="2 3">DSM 13521</strain>
    </source>
</reference>
<dbReference type="PROSITE" id="PS51257">
    <property type="entry name" value="PROKAR_LIPOPROTEIN"/>
    <property type="match status" value="1"/>
</dbReference>
<dbReference type="Proteomes" id="UP000275356">
    <property type="component" value="Unassembled WGS sequence"/>
</dbReference>
<accession>A0A3N2D130</accession>
<feature type="chain" id="PRO_5038720392" evidence="1">
    <location>
        <begin position="33"/>
        <end position="300"/>
    </location>
</feature>
<dbReference type="EMBL" id="RKHQ01000002">
    <property type="protein sequence ID" value="ROR93194.1"/>
    <property type="molecule type" value="Genomic_DNA"/>
</dbReference>
<keyword evidence="1" id="KW-0732">Signal</keyword>
<evidence type="ECO:0000313" key="2">
    <source>
        <dbReference type="EMBL" id="ROR93194.1"/>
    </source>
</evidence>
<dbReference type="RefSeq" id="WP_123740190.1">
    <property type="nucleotide sequence ID" value="NZ_RKHQ01000002.1"/>
</dbReference>
<evidence type="ECO:0000313" key="3">
    <source>
        <dbReference type="Proteomes" id="UP000275356"/>
    </source>
</evidence>
<dbReference type="AlphaFoldDB" id="A0A3N2D130"/>
<keyword evidence="3" id="KW-1185">Reference proteome</keyword>
<proteinExistence type="predicted"/>
<feature type="signal peptide" evidence="1">
    <location>
        <begin position="1"/>
        <end position="32"/>
    </location>
</feature>